<dbReference type="AlphaFoldDB" id="A0A6J6E5D2"/>
<dbReference type="EMBL" id="CAEZTU010000007">
    <property type="protein sequence ID" value="CAB4571592.1"/>
    <property type="molecule type" value="Genomic_DNA"/>
</dbReference>
<organism evidence="1">
    <name type="scientific">freshwater metagenome</name>
    <dbReference type="NCBI Taxonomy" id="449393"/>
    <lineage>
        <taxon>unclassified sequences</taxon>
        <taxon>metagenomes</taxon>
        <taxon>ecological metagenomes</taxon>
    </lineage>
</organism>
<gene>
    <name evidence="1" type="ORF">UFOPK1740_00276</name>
</gene>
<accession>A0A6J6E5D2</accession>
<name>A0A6J6E5D2_9ZZZZ</name>
<proteinExistence type="predicted"/>
<dbReference type="NCBIfam" id="TIGR03843">
    <property type="entry name" value="SCO1664 family protein"/>
    <property type="match status" value="1"/>
</dbReference>
<reference evidence="1" key="1">
    <citation type="submission" date="2020-05" db="EMBL/GenBank/DDBJ databases">
        <authorList>
            <person name="Chiriac C."/>
            <person name="Salcher M."/>
            <person name="Ghai R."/>
            <person name="Kavagutti S V."/>
        </authorList>
    </citation>
    <scope>NUCLEOTIDE SEQUENCE</scope>
</reference>
<protein>
    <submittedName>
        <fullName evidence="1">Unannotated protein</fullName>
    </submittedName>
</protein>
<evidence type="ECO:0000313" key="1">
    <source>
        <dbReference type="EMBL" id="CAB4571592.1"/>
    </source>
</evidence>
<dbReference type="InterPro" id="IPR022292">
    <property type="entry name" value="CHP03843"/>
</dbReference>
<sequence length="258" mass="29668">MDSKEILQNGEIEIEGLIPDSSNGALKVKTVWKEHQIDALIKPNVSVRPLWDFPDRDLNNREYATFLFDRELGLNLVPETALRDIKGISQCLVQEWIHEAKNDLVIVKSPEEIPSNYKTVLQGYDELNKLITLAHKNTVEIRKLCLFDLIINNADRKGGHLLLDDSNKMWAIDHGVTWHEEFKIRTVLWGWIGEKLNKSDLEFLSKAEKVLTKWSASEFEYLKKDEITAALTRVRSLLNGGIFPQPGDQWPAVPWPIF</sequence>